<dbReference type="Proteomes" id="UP001271789">
    <property type="component" value="Unassembled WGS sequence"/>
</dbReference>
<organism evidence="1 2">
    <name type="scientific">Methanolapillus africanus</name>
    <dbReference type="NCBI Taxonomy" id="3028297"/>
    <lineage>
        <taxon>Archaea</taxon>
        <taxon>Methanobacteriati</taxon>
        <taxon>Methanobacteriota</taxon>
        <taxon>Stenosarchaea group</taxon>
        <taxon>Methanomicrobia</taxon>
        <taxon>Methanosarcinales</taxon>
        <taxon>Methanosarcinaceae</taxon>
        <taxon>Methanolapillus</taxon>
    </lineage>
</organism>
<name>A0AAE4MKW4_9EURY</name>
<evidence type="ECO:0000313" key="1">
    <source>
        <dbReference type="EMBL" id="MDV0447826.1"/>
    </source>
</evidence>
<accession>A0AAE4MKW4</accession>
<keyword evidence="2" id="KW-1185">Reference proteome</keyword>
<comment type="caution">
    <text evidence="1">The sequence shown here is derived from an EMBL/GenBank/DDBJ whole genome shotgun (WGS) entry which is preliminary data.</text>
</comment>
<gene>
    <name evidence="1" type="ORF">MsAg5_17430</name>
</gene>
<proteinExistence type="predicted"/>
<evidence type="ECO:0000313" key="2">
    <source>
        <dbReference type="Proteomes" id="UP001271789"/>
    </source>
</evidence>
<reference evidence="1" key="1">
    <citation type="submission" date="2023-06" db="EMBL/GenBank/DDBJ databases">
        <title>Genome sequence of Methanosarcinaceae archaeon Ag5.</title>
        <authorList>
            <person name="Protasov E."/>
            <person name="Platt K."/>
            <person name="Poehlein A."/>
            <person name="Daniel R."/>
            <person name="Brune A."/>
        </authorList>
    </citation>
    <scope>NUCLEOTIDE SEQUENCE</scope>
    <source>
        <strain evidence="1">Ag5</strain>
    </source>
</reference>
<protein>
    <recommendedName>
        <fullName evidence="3">DUF2680 domain-containing protein</fullName>
    </recommendedName>
</protein>
<dbReference type="EMBL" id="JAWDKD010000026">
    <property type="protein sequence ID" value="MDV0447826.1"/>
    <property type="molecule type" value="Genomic_DNA"/>
</dbReference>
<evidence type="ECO:0008006" key="3">
    <source>
        <dbReference type="Google" id="ProtNLM"/>
    </source>
</evidence>
<dbReference type="AlphaFoldDB" id="A0AAE4MKW4"/>
<sequence>MNIKRSVGIFVVLSMMVATIPVAAATDGLVISHTAGGQKHFLTQEELAALDKMTDAEKEAYVLAQVKEQLDSQVAAGALTQEQADEIYEHCASGEFRKTENGQQTGKPNHMNGHMGVSGKAGSMLSEDELSAFDNMTDDEKKVFMLSKMKDRLDTDVSEGLLTQEQADNIYEQMSAMDISFSHDGRSMSFGVKAKFNMPGFALTQEELLSFDNMTDDEKHAFMLEQLKAHLDADVENGHLTQEEADEIYAHSESGGFKIGFLMPTMPMEPVEN</sequence>
<dbReference type="RefSeq" id="WP_338100273.1">
    <property type="nucleotide sequence ID" value="NZ_JAWDKD010000026.1"/>
</dbReference>